<name>A0A8S2GBU0_9BILA</name>
<dbReference type="AlphaFoldDB" id="A0A8S2GBU0"/>
<feature type="non-terminal residue" evidence="4">
    <location>
        <position position="78"/>
    </location>
</feature>
<accession>A0A8S2GBU0</accession>
<proteinExistence type="predicted"/>
<reference evidence="4" key="1">
    <citation type="submission" date="2021-02" db="EMBL/GenBank/DDBJ databases">
        <authorList>
            <person name="Nowell W R."/>
        </authorList>
    </citation>
    <scope>NUCLEOTIDE SEQUENCE</scope>
</reference>
<keyword evidence="1" id="KW-0238">DNA-binding</keyword>
<feature type="domain" description="Response regulatory" evidence="3">
    <location>
        <begin position="1"/>
        <end position="78"/>
    </location>
</feature>
<dbReference type="SUPFAM" id="SSF52172">
    <property type="entry name" value="CheY-like"/>
    <property type="match status" value="1"/>
</dbReference>
<dbReference type="GO" id="GO:0003677">
    <property type="term" value="F:DNA binding"/>
    <property type="evidence" value="ECO:0007669"/>
    <property type="project" value="UniProtKB-KW"/>
</dbReference>
<evidence type="ECO:0000313" key="6">
    <source>
        <dbReference type="Proteomes" id="UP000677228"/>
    </source>
</evidence>
<dbReference type="PROSITE" id="PS50110">
    <property type="entry name" value="RESPONSE_REGULATORY"/>
    <property type="match status" value="1"/>
</dbReference>
<evidence type="ECO:0000313" key="5">
    <source>
        <dbReference type="EMBL" id="CAF4569867.1"/>
    </source>
</evidence>
<dbReference type="EMBL" id="CAJOBA010116894">
    <property type="protein sequence ID" value="CAF4569867.1"/>
    <property type="molecule type" value="Genomic_DNA"/>
</dbReference>
<dbReference type="InterPro" id="IPR039420">
    <property type="entry name" value="WalR-like"/>
</dbReference>
<evidence type="ECO:0000256" key="2">
    <source>
        <dbReference type="PROSITE-ProRule" id="PRU00169"/>
    </source>
</evidence>
<evidence type="ECO:0000259" key="3">
    <source>
        <dbReference type="PROSITE" id="PS50110"/>
    </source>
</evidence>
<dbReference type="Gene3D" id="3.40.50.2300">
    <property type="match status" value="1"/>
</dbReference>
<dbReference type="EMBL" id="CAJNOK010078970">
    <property type="protein sequence ID" value="CAF1679739.1"/>
    <property type="molecule type" value="Genomic_DNA"/>
</dbReference>
<organism evidence="4 6">
    <name type="scientific">Didymodactylos carnosus</name>
    <dbReference type="NCBI Taxonomy" id="1234261"/>
    <lineage>
        <taxon>Eukaryota</taxon>
        <taxon>Metazoa</taxon>
        <taxon>Spiralia</taxon>
        <taxon>Gnathifera</taxon>
        <taxon>Rotifera</taxon>
        <taxon>Eurotatoria</taxon>
        <taxon>Bdelloidea</taxon>
        <taxon>Philodinida</taxon>
        <taxon>Philodinidae</taxon>
        <taxon>Didymodactylos</taxon>
    </lineage>
</organism>
<protein>
    <recommendedName>
        <fullName evidence="3">Response regulatory domain-containing protein</fullName>
    </recommendedName>
</protein>
<dbReference type="CDD" id="cd17535">
    <property type="entry name" value="REC_NarL-like"/>
    <property type="match status" value="1"/>
</dbReference>
<dbReference type="Proteomes" id="UP000677228">
    <property type="component" value="Unassembled WGS sequence"/>
</dbReference>
<feature type="modified residue" description="4-aspartylphosphate" evidence="2">
    <location>
        <position position="39"/>
    </location>
</feature>
<dbReference type="PANTHER" id="PTHR43214">
    <property type="entry name" value="TWO-COMPONENT RESPONSE REGULATOR"/>
    <property type="match status" value="1"/>
</dbReference>
<dbReference type="GO" id="GO:0000160">
    <property type="term" value="P:phosphorelay signal transduction system"/>
    <property type="evidence" value="ECO:0007669"/>
    <property type="project" value="InterPro"/>
</dbReference>
<evidence type="ECO:0000313" key="4">
    <source>
        <dbReference type="EMBL" id="CAF1679739.1"/>
    </source>
</evidence>
<sequence>MAALIDSFNKYNILFEAAHGKQLIDNITAGQVPDIILLDINMPIMDGISTAQWLKKNQPAIRVIILSMFEDAEKVLSM</sequence>
<dbReference type="InterPro" id="IPR001789">
    <property type="entry name" value="Sig_transdc_resp-reg_receiver"/>
</dbReference>
<dbReference type="Pfam" id="PF00072">
    <property type="entry name" value="Response_reg"/>
    <property type="match status" value="1"/>
</dbReference>
<gene>
    <name evidence="4" type="ORF">OVA965_LOCUS46027</name>
    <name evidence="5" type="ORF">TMI583_LOCUS50136</name>
</gene>
<keyword evidence="2" id="KW-0597">Phosphoprotein</keyword>
<comment type="caution">
    <text evidence="4">The sequence shown here is derived from an EMBL/GenBank/DDBJ whole genome shotgun (WGS) entry which is preliminary data.</text>
</comment>
<dbReference type="InterPro" id="IPR011006">
    <property type="entry name" value="CheY-like_superfamily"/>
</dbReference>
<dbReference type="InterPro" id="IPR058245">
    <property type="entry name" value="NreC/VraR/RcsB-like_REC"/>
</dbReference>
<dbReference type="Proteomes" id="UP000682733">
    <property type="component" value="Unassembled WGS sequence"/>
</dbReference>
<evidence type="ECO:0000256" key="1">
    <source>
        <dbReference type="ARBA" id="ARBA00023125"/>
    </source>
</evidence>